<feature type="domain" description="HTH cro/C1-type" evidence="1">
    <location>
        <begin position="25"/>
        <end position="88"/>
    </location>
</feature>
<dbReference type="GO" id="GO:0003677">
    <property type="term" value="F:DNA binding"/>
    <property type="evidence" value="ECO:0007669"/>
    <property type="project" value="InterPro"/>
</dbReference>
<evidence type="ECO:0000313" key="3">
    <source>
        <dbReference type="Proteomes" id="UP000184275"/>
    </source>
</evidence>
<evidence type="ECO:0000259" key="1">
    <source>
        <dbReference type="PROSITE" id="PS50943"/>
    </source>
</evidence>
<proteinExistence type="predicted"/>
<dbReference type="PROSITE" id="PS50943">
    <property type="entry name" value="HTH_CROC1"/>
    <property type="match status" value="1"/>
</dbReference>
<dbReference type="InterPro" id="IPR010982">
    <property type="entry name" value="Lambda_DNA-bd_dom_sf"/>
</dbReference>
<protein>
    <submittedName>
        <fullName evidence="2">Helix-turn-helix</fullName>
    </submittedName>
</protein>
<dbReference type="Gene3D" id="1.10.260.40">
    <property type="entry name" value="lambda repressor-like DNA-binding domains"/>
    <property type="match status" value="1"/>
</dbReference>
<dbReference type="SMART" id="SM00530">
    <property type="entry name" value="HTH_XRE"/>
    <property type="match status" value="1"/>
</dbReference>
<gene>
    <name evidence="2" type="ORF">SAMN05720469_10758</name>
</gene>
<sequence length="99" mass="11346">MPKIDLQNLQKMEDDRFAEALAKVLRRHRKARGITRDGLAFQLGLHKNTLYGVEVGIKRKSGHFSHTQLTMTNFIRLAAFFGYQPGEFLQDVLIEAIDC</sequence>
<dbReference type="EMBL" id="FRAW01000007">
    <property type="protein sequence ID" value="SHK48166.1"/>
    <property type="molecule type" value="Genomic_DNA"/>
</dbReference>
<name>A0A1M6SU29_9BACT</name>
<dbReference type="Proteomes" id="UP000184275">
    <property type="component" value="Unassembled WGS sequence"/>
</dbReference>
<dbReference type="SUPFAM" id="SSF47413">
    <property type="entry name" value="lambda repressor-like DNA-binding domains"/>
    <property type="match status" value="1"/>
</dbReference>
<evidence type="ECO:0000313" key="2">
    <source>
        <dbReference type="EMBL" id="SHK48166.1"/>
    </source>
</evidence>
<dbReference type="AlphaFoldDB" id="A0A1M6SU29"/>
<reference evidence="3" key="1">
    <citation type="submission" date="2016-11" db="EMBL/GenBank/DDBJ databases">
        <authorList>
            <person name="Varghese N."/>
            <person name="Submissions S."/>
        </authorList>
    </citation>
    <scope>NUCLEOTIDE SEQUENCE [LARGE SCALE GENOMIC DNA]</scope>
    <source>
        <strain evidence="3">UWOS</strain>
    </source>
</reference>
<accession>A0A1M6SU29</accession>
<dbReference type="InterPro" id="IPR001387">
    <property type="entry name" value="Cro/C1-type_HTH"/>
</dbReference>
<organism evidence="2 3">
    <name type="scientific">Fibrobacter intestinalis</name>
    <dbReference type="NCBI Taxonomy" id="28122"/>
    <lineage>
        <taxon>Bacteria</taxon>
        <taxon>Pseudomonadati</taxon>
        <taxon>Fibrobacterota</taxon>
        <taxon>Fibrobacteria</taxon>
        <taxon>Fibrobacterales</taxon>
        <taxon>Fibrobacteraceae</taxon>
        <taxon>Fibrobacter</taxon>
    </lineage>
</organism>
<dbReference type="CDD" id="cd00093">
    <property type="entry name" value="HTH_XRE"/>
    <property type="match status" value="1"/>
</dbReference>
<dbReference type="RefSeq" id="WP_073303230.1">
    <property type="nucleotide sequence ID" value="NZ_JAQYFD010000036.1"/>
</dbReference>
<keyword evidence="3" id="KW-1185">Reference proteome</keyword>